<comment type="caution">
    <text evidence="1">The sequence shown here is derived from an EMBL/GenBank/DDBJ whole genome shotgun (WGS) entry which is preliminary data.</text>
</comment>
<name>A0A412XUQ9_9BACE</name>
<protein>
    <submittedName>
        <fullName evidence="1">Uncharacterized protein</fullName>
    </submittedName>
</protein>
<evidence type="ECO:0000313" key="1">
    <source>
        <dbReference type="EMBL" id="RGV49010.1"/>
    </source>
</evidence>
<proteinExistence type="predicted"/>
<organism evidence="1 2">
    <name type="scientific">Bacteroides intestinalis</name>
    <dbReference type="NCBI Taxonomy" id="329854"/>
    <lineage>
        <taxon>Bacteria</taxon>
        <taxon>Pseudomonadati</taxon>
        <taxon>Bacteroidota</taxon>
        <taxon>Bacteroidia</taxon>
        <taxon>Bacteroidales</taxon>
        <taxon>Bacteroidaceae</taxon>
        <taxon>Bacteroides</taxon>
    </lineage>
</organism>
<sequence>MSYGLIYTVPFATLDNIPCVVEIEKDGYEGGSTELTPGVTPFTIDINSEEFLYTPTRFSTAKLQIVGSDYLQSLFSTAYREYRVTLIKDGVITWCGFIKPELYTQDYTSEKFILEIECISSMSVLEFIDYTIEGDSKDFVSLWRLLQRCVSTAIGRYTSVYIPHVYASSKVAYTTGENVLANMTLSEQDFFDEDDKPMKLKEVLEEVCKFLNWTCVDWKGSLYFVDVDHSGVYYKYNAMMTSKADAQINELLVQDIGFAGGNHSLDVLPGFNKVTVKCSNYSVGQMLQEEDFNDLEELSTIDNKTSDNKKACRSVYLYPDAWNCLLYRDGSIIDNSMLSSVKDIAPSLDGAMLMKYCVYEQEKDANGVWQPNIHDYSFINAIRVRFPLKGTPGVFNLINYKVLTFKGASATYMDCALGINATVKVIKDNDMLPWGNSAAGYARNSLRCQIRIGNEYYGNHFGDSFHGFTWAEDPMNFVILNLDSWNNDGKLEWLTLPNDKTLDMPYNGLSGLIVPIDRPISGELEFNLLVYNRQGDGSRGDMTGIIIKDFSVKIQNKDNISKSDNDSDRTYENVLNENYINELDEIEFKMSSYNEDGACYSKVLLDGDYLKDNLYNCILDDAIRPEEMMITRCINHYSATRIKLTQEIKEHADLSPITRLSDTFLVDKKFICTGGTIDCQMNKFECVMIEI</sequence>
<evidence type="ECO:0000313" key="2">
    <source>
        <dbReference type="Proteomes" id="UP000283850"/>
    </source>
</evidence>
<gene>
    <name evidence="1" type="ORF">DWW10_20880</name>
</gene>
<dbReference type="RefSeq" id="WP_118487324.1">
    <property type="nucleotide sequence ID" value="NZ_QRZF01000020.1"/>
</dbReference>
<reference evidence="1 2" key="1">
    <citation type="submission" date="2018-08" db="EMBL/GenBank/DDBJ databases">
        <title>A genome reference for cultivated species of the human gut microbiota.</title>
        <authorList>
            <person name="Zou Y."/>
            <person name="Xue W."/>
            <person name="Luo G."/>
        </authorList>
    </citation>
    <scope>NUCLEOTIDE SEQUENCE [LARGE SCALE GENOMIC DNA]</scope>
    <source>
        <strain evidence="1 2">AF14-32</strain>
    </source>
</reference>
<accession>A0A412XUQ9</accession>
<dbReference type="AlphaFoldDB" id="A0A412XUQ9"/>
<dbReference type="Proteomes" id="UP000283850">
    <property type="component" value="Unassembled WGS sequence"/>
</dbReference>
<dbReference type="EMBL" id="QRZF01000020">
    <property type="protein sequence ID" value="RGV49010.1"/>
    <property type="molecule type" value="Genomic_DNA"/>
</dbReference>